<name>A0A1J4JFG3_9EUKA</name>
<dbReference type="PANTHER" id="PTHR43628:SF1">
    <property type="entry name" value="CHITIN SYNTHASE REGULATORY FACTOR 2-RELATED"/>
    <property type="match status" value="1"/>
</dbReference>
<dbReference type="SUPFAM" id="SSF81901">
    <property type="entry name" value="HCP-like"/>
    <property type="match status" value="2"/>
</dbReference>
<proteinExistence type="predicted"/>
<dbReference type="Pfam" id="PF08238">
    <property type="entry name" value="Sel1"/>
    <property type="match status" value="5"/>
</dbReference>
<dbReference type="AlphaFoldDB" id="A0A1J4JFG3"/>
<protein>
    <recommendedName>
        <fullName evidence="3">TPR repeat protein</fullName>
    </recommendedName>
</protein>
<dbReference type="SMART" id="SM00671">
    <property type="entry name" value="SEL1"/>
    <property type="match status" value="6"/>
</dbReference>
<dbReference type="OrthoDB" id="2384430at2759"/>
<dbReference type="InterPro" id="IPR052945">
    <property type="entry name" value="Mitotic_Regulator"/>
</dbReference>
<organism evidence="1 2">
    <name type="scientific">Tritrichomonas foetus</name>
    <dbReference type="NCBI Taxonomy" id="1144522"/>
    <lineage>
        <taxon>Eukaryota</taxon>
        <taxon>Metamonada</taxon>
        <taxon>Parabasalia</taxon>
        <taxon>Tritrichomonadida</taxon>
        <taxon>Tritrichomonadidae</taxon>
        <taxon>Tritrichomonas</taxon>
    </lineage>
</organism>
<evidence type="ECO:0000313" key="2">
    <source>
        <dbReference type="Proteomes" id="UP000179807"/>
    </source>
</evidence>
<dbReference type="GeneID" id="94846161"/>
<dbReference type="Gene3D" id="1.25.40.10">
    <property type="entry name" value="Tetratricopeptide repeat domain"/>
    <property type="match status" value="1"/>
</dbReference>
<evidence type="ECO:0008006" key="3">
    <source>
        <dbReference type="Google" id="ProtNLM"/>
    </source>
</evidence>
<reference evidence="1" key="1">
    <citation type="submission" date="2016-10" db="EMBL/GenBank/DDBJ databases">
        <authorList>
            <person name="Benchimol M."/>
            <person name="Almeida L.G."/>
            <person name="Vasconcelos A.T."/>
            <person name="Perreira-Neves A."/>
            <person name="Rosa I.A."/>
            <person name="Tasca T."/>
            <person name="Bogo M.R."/>
            <person name="de Souza W."/>
        </authorList>
    </citation>
    <scope>NUCLEOTIDE SEQUENCE [LARGE SCALE GENOMIC DNA]</scope>
    <source>
        <strain evidence="1">K</strain>
    </source>
</reference>
<dbReference type="Proteomes" id="UP000179807">
    <property type="component" value="Unassembled WGS sequence"/>
</dbReference>
<evidence type="ECO:0000313" key="1">
    <source>
        <dbReference type="EMBL" id="OHS96387.1"/>
    </source>
</evidence>
<gene>
    <name evidence="1" type="ORF">TRFO_37498</name>
</gene>
<dbReference type="EMBL" id="MLAK01001181">
    <property type="protein sequence ID" value="OHS96387.1"/>
    <property type="molecule type" value="Genomic_DNA"/>
</dbReference>
<accession>A0A1J4JFG3</accession>
<comment type="caution">
    <text evidence="1">The sequence shown here is derived from an EMBL/GenBank/DDBJ whole genome shotgun (WGS) entry which is preliminary data.</text>
</comment>
<dbReference type="VEuPathDB" id="TrichDB:TRFO_37498"/>
<dbReference type="InterPro" id="IPR011990">
    <property type="entry name" value="TPR-like_helical_dom_sf"/>
</dbReference>
<dbReference type="RefSeq" id="XP_068349524.1">
    <property type="nucleotide sequence ID" value="XM_068511457.1"/>
</dbReference>
<dbReference type="PANTHER" id="PTHR43628">
    <property type="entry name" value="ACTIVATOR OF C KINASE PROTEIN 1-RELATED"/>
    <property type="match status" value="1"/>
</dbReference>
<keyword evidence="2" id="KW-1185">Reference proteome</keyword>
<dbReference type="InterPro" id="IPR006597">
    <property type="entry name" value="Sel1-like"/>
</dbReference>
<sequence length="425" mass="50502">MFYNEGTLVPQDTKKAIYYFELASKNNFADADYTLGQIYYQNKNFPRNIKKAIYHFELASKNNISDALLMLGKIYLKGEQIPRDFHRAFYYIQLASNLDNTLAYYHLGRFYYKGKYTPRDVKKALYYFDLASKDDVGRSHYFLGIIYLSIPDFINLRKAIYHLEISAKKNDLNTIFSLGLIYFNSENLQKIATSYQNYLLLPIHTKQLIMPNILSLYFLKEKKYEMAKKFLTSEKYNEPHALNNLGVISYFHENNFEKVIYYLNRSSKEEFALADFNLAMIYEIENRIDISFDHYYRVTSLSQNKTLISQVFSNDTIIILAFFSALKIHYYSQFTNISIDKKKYESFEVQRILKLFPLIHIIFMKIFHIFKFDITDKRNLEQVLKEIMKILLTTPYLFLFGFDIWEPTNIPQLNIDQDFIDGLNN</sequence>